<evidence type="ECO:0000313" key="1">
    <source>
        <dbReference type="EMBL" id="MBP1874060.1"/>
    </source>
</evidence>
<proteinExistence type="predicted"/>
<protein>
    <submittedName>
        <fullName evidence="1">Uncharacterized protein</fullName>
    </submittedName>
</protein>
<name>A0ACC5SYZ9_ENSAD</name>
<accession>A0ACC5SYZ9</accession>
<dbReference type="Proteomes" id="UP000823773">
    <property type="component" value="Unassembled WGS sequence"/>
</dbReference>
<organism evidence="1 2">
    <name type="scientific">Ensifer adhaerens</name>
    <name type="common">Sinorhizobium morelense</name>
    <dbReference type="NCBI Taxonomy" id="106592"/>
    <lineage>
        <taxon>Bacteria</taxon>
        <taxon>Pseudomonadati</taxon>
        <taxon>Pseudomonadota</taxon>
        <taxon>Alphaproteobacteria</taxon>
        <taxon>Hyphomicrobiales</taxon>
        <taxon>Rhizobiaceae</taxon>
        <taxon>Sinorhizobium/Ensifer group</taxon>
        <taxon>Ensifer</taxon>
    </lineage>
</organism>
<dbReference type="EMBL" id="JAGGJR010000006">
    <property type="protein sequence ID" value="MBP1874060.1"/>
    <property type="molecule type" value="Genomic_DNA"/>
</dbReference>
<reference evidence="1" key="1">
    <citation type="submission" date="2021-03" db="EMBL/GenBank/DDBJ databases">
        <title>Genomic Encyclopedia of Type Strains, Phase IV (KMG-IV): sequencing the most valuable type-strain genomes for metagenomic binning, comparative biology and taxonomic classification.</title>
        <authorList>
            <person name="Goeker M."/>
        </authorList>
    </citation>
    <scope>NUCLEOTIDE SEQUENCE</scope>
    <source>
        <strain evidence="1">DSM 18131</strain>
    </source>
</reference>
<evidence type="ECO:0000313" key="2">
    <source>
        <dbReference type="Proteomes" id="UP000823773"/>
    </source>
</evidence>
<sequence length="119" mass="13034">MRVAGEDDVLIFLPEEEREYPSFYPGTVRIGSMEIPIDLESVGTFSLPNPIADHLSTWRTMARQLNAVDPLAYLASTLTAIVQALAAQLLDIIRHACMIAVSTLRVLGSDLTCTSTLSR</sequence>
<keyword evidence="2" id="KW-1185">Reference proteome</keyword>
<gene>
    <name evidence="1" type="ORF">J2Z19_003784</name>
</gene>
<comment type="caution">
    <text evidence="1">The sequence shown here is derived from an EMBL/GenBank/DDBJ whole genome shotgun (WGS) entry which is preliminary data.</text>
</comment>